<organism evidence="1 2">
    <name type="scientific">Tenuifilum thalassicum</name>
    <dbReference type="NCBI Taxonomy" id="2590900"/>
    <lineage>
        <taxon>Bacteria</taxon>
        <taxon>Pseudomonadati</taxon>
        <taxon>Bacteroidota</taxon>
        <taxon>Bacteroidia</taxon>
        <taxon>Bacteroidales</taxon>
        <taxon>Tenuifilaceae</taxon>
        <taxon>Tenuifilum</taxon>
    </lineage>
</organism>
<proteinExistence type="predicted"/>
<accession>A0A7D4BEW7</accession>
<evidence type="ECO:0000313" key="2">
    <source>
        <dbReference type="Proteomes" id="UP000500961"/>
    </source>
</evidence>
<protein>
    <submittedName>
        <fullName evidence="1">Uncharacterized protein</fullName>
    </submittedName>
</protein>
<dbReference type="RefSeq" id="WP_173076572.1">
    <property type="nucleotide sequence ID" value="NZ_CP041345.1"/>
</dbReference>
<name>A0A7D4BEW7_9BACT</name>
<sequence>METQAQPITNSPTAVQPPTNTIRLLLFTALAQLGKPKIQRYQILNPSLPDAVLNPFSPDDSEILNFFFAVTVEATLPEECNEMKGS</sequence>
<evidence type="ECO:0000313" key="1">
    <source>
        <dbReference type="EMBL" id="QKG81123.1"/>
    </source>
</evidence>
<reference evidence="1 2" key="1">
    <citation type="submission" date="2019-07" db="EMBL/GenBank/DDBJ databases">
        <title>Thalassofilum flectens gen. nov., sp. nov., a novel moderate thermophilic anaerobe from a shallow sea hot spring in Kunashir Island (Russia), representing a new family in the order Bacteroidales, and proposal of Thalassofilacea fam. nov.</title>
        <authorList>
            <person name="Kochetkova T.V."/>
            <person name="Podosokorskaya O.A."/>
            <person name="Novikov A."/>
            <person name="Elcheninov A.G."/>
            <person name="Toshchakov S.V."/>
            <person name="Kublanov I.V."/>
        </authorList>
    </citation>
    <scope>NUCLEOTIDE SEQUENCE [LARGE SCALE GENOMIC DNA]</scope>
    <source>
        <strain evidence="1 2">38-H</strain>
    </source>
</reference>
<dbReference type="EMBL" id="CP041345">
    <property type="protein sequence ID" value="QKG81123.1"/>
    <property type="molecule type" value="Genomic_DNA"/>
</dbReference>
<dbReference type="Proteomes" id="UP000500961">
    <property type="component" value="Chromosome"/>
</dbReference>
<dbReference type="AlphaFoldDB" id="A0A7D4BEW7"/>
<gene>
    <name evidence="1" type="ORF">FHG85_12885</name>
</gene>
<keyword evidence="2" id="KW-1185">Reference proteome</keyword>
<dbReference type="KEGG" id="ttz:FHG85_12885"/>